<reference evidence="2" key="1">
    <citation type="journal article" date="2021" name="PeerJ">
        <title>Extensive microbial diversity within the chicken gut microbiome revealed by metagenomics and culture.</title>
        <authorList>
            <person name="Gilroy R."/>
            <person name="Ravi A."/>
            <person name="Getino M."/>
            <person name="Pursley I."/>
            <person name="Horton D.L."/>
            <person name="Alikhan N.F."/>
            <person name="Baker D."/>
            <person name="Gharbi K."/>
            <person name="Hall N."/>
            <person name="Watson M."/>
            <person name="Adriaenssens E.M."/>
            <person name="Foster-Nyarko E."/>
            <person name="Jarju S."/>
            <person name="Secka A."/>
            <person name="Antonio M."/>
            <person name="Oren A."/>
            <person name="Chaudhuri R.R."/>
            <person name="La Ragione R."/>
            <person name="Hildebrand F."/>
            <person name="Pallen M.J."/>
        </authorList>
    </citation>
    <scope>NUCLEOTIDE SEQUENCE</scope>
    <source>
        <strain evidence="2">CHK183-5548</strain>
    </source>
</reference>
<dbReference type="AlphaFoldDB" id="A0A9D2P9J9"/>
<dbReference type="EC" id="3.2.2.15" evidence="2"/>
<comment type="caution">
    <text evidence="2">The sequence shown here is derived from an EMBL/GenBank/DDBJ whole genome shotgun (WGS) entry which is preliminary data.</text>
</comment>
<reference evidence="2" key="2">
    <citation type="submission" date="2021-04" db="EMBL/GenBank/DDBJ databases">
        <authorList>
            <person name="Gilroy R."/>
        </authorList>
    </citation>
    <scope>NUCLEOTIDE SEQUENCE</scope>
    <source>
        <strain evidence="2">CHK183-5548</strain>
    </source>
</reference>
<name>A0A9D2P9J9_9FIRM</name>
<keyword evidence="2" id="KW-0378">Hydrolase</keyword>
<evidence type="ECO:0000259" key="1">
    <source>
        <dbReference type="SMART" id="SM00986"/>
    </source>
</evidence>
<dbReference type="GO" id="GO:0033958">
    <property type="term" value="F:DNA-deoxyinosine glycosylase activity"/>
    <property type="evidence" value="ECO:0007669"/>
    <property type="project" value="UniProtKB-EC"/>
</dbReference>
<feature type="domain" description="Uracil-DNA glycosylase-like" evidence="1">
    <location>
        <begin position="15"/>
        <end position="165"/>
    </location>
</feature>
<dbReference type="Proteomes" id="UP000823883">
    <property type="component" value="Unassembled WGS sequence"/>
</dbReference>
<dbReference type="SMART" id="SM00987">
    <property type="entry name" value="UreE_C"/>
    <property type="match status" value="1"/>
</dbReference>
<accession>A0A9D2P9J9</accession>
<dbReference type="SUPFAM" id="SSF52141">
    <property type="entry name" value="Uracil-DNA glycosylase-like"/>
    <property type="match status" value="1"/>
</dbReference>
<dbReference type="Gene3D" id="3.40.470.10">
    <property type="entry name" value="Uracil-DNA glycosylase-like domain"/>
    <property type="match status" value="1"/>
</dbReference>
<evidence type="ECO:0000313" key="2">
    <source>
        <dbReference type="EMBL" id="HJC46836.1"/>
    </source>
</evidence>
<proteinExistence type="predicted"/>
<protein>
    <submittedName>
        <fullName evidence="2">DNA-deoxyinosine glycosylase</fullName>
        <ecNumber evidence="2">3.2.2.15</ecNumber>
    </submittedName>
</protein>
<keyword evidence="2" id="KW-0326">Glycosidase</keyword>
<dbReference type="CDD" id="cd10032">
    <property type="entry name" value="UDG-F6_HDG"/>
    <property type="match status" value="1"/>
</dbReference>
<dbReference type="SMART" id="SM00986">
    <property type="entry name" value="UDG"/>
    <property type="match status" value="1"/>
</dbReference>
<gene>
    <name evidence="2" type="ORF">IAA04_02145</name>
</gene>
<sequence>MTDRHAKETVVHQFPPVFDSHSRVLILGTMPSPKSREQGFYYGHPRNRFWPVLAQVLGEPCPETISEKKAMALRHGIAVWDVLASCEIRGADDTSIRNPVPNDMSRILDHAPIQAVFTTGTKAAALFRKYCEKETGFSPIPLPSTSPANCRVTMEELTAAYGKILRYLEDQENASRPHLQKAAQPRPC</sequence>
<organism evidence="2 3">
    <name type="scientific">Candidatus Lachnoclostridium pullistercoris</name>
    <dbReference type="NCBI Taxonomy" id="2838632"/>
    <lineage>
        <taxon>Bacteria</taxon>
        <taxon>Bacillati</taxon>
        <taxon>Bacillota</taxon>
        <taxon>Clostridia</taxon>
        <taxon>Lachnospirales</taxon>
        <taxon>Lachnospiraceae</taxon>
    </lineage>
</organism>
<evidence type="ECO:0000313" key="3">
    <source>
        <dbReference type="Proteomes" id="UP000823883"/>
    </source>
</evidence>
<dbReference type="EMBL" id="DWWL01000010">
    <property type="protein sequence ID" value="HJC46836.1"/>
    <property type="molecule type" value="Genomic_DNA"/>
</dbReference>
<dbReference type="NCBIfam" id="TIGR04274">
    <property type="entry name" value="hypoxanDNAglyco"/>
    <property type="match status" value="1"/>
</dbReference>
<dbReference type="InterPro" id="IPR026353">
    <property type="entry name" value="Hypoxan-DNA_Glyclase"/>
</dbReference>
<dbReference type="InterPro" id="IPR036895">
    <property type="entry name" value="Uracil-DNA_glycosylase-like_sf"/>
</dbReference>
<dbReference type="InterPro" id="IPR005122">
    <property type="entry name" value="Uracil-DNA_glycosylase-like"/>
</dbReference>
<dbReference type="Pfam" id="PF03167">
    <property type="entry name" value="UDG"/>
    <property type="match status" value="1"/>
</dbReference>